<comment type="caution">
    <text evidence="1">The sequence shown here is derived from an EMBL/GenBank/DDBJ whole genome shotgun (WGS) entry which is preliminary data.</text>
</comment>
<reference evidence="1" key="1">
    <citation type="journal article" date="2020" name="mSystems">
        <title>Genome- and Community-Level Interaction Insights into Carbon Utilization and Element Cycling Functions of Hydrothermarchaeota in Hydrothermal Sediment.</title>
        <authorList>
            <person name="Zhou Z."/>
            <person name="Liu Y."/>
            <person name="Xu W."/>
            <person name="Pan J."/>
            <person name="Luo Z.H."/>
            <person name="Li M."/>
        </authorList>
    </citation>
    <scope>NUCLEOTIDE SEQUENCE [LARGE SCALE GENOMIC DNA]</scope>
    <source>
        <strain evidence="1">SpSt-488</strain>
    </source>
</reference>
<dbReference type="AlphaFoldDB" id="A0A7C4CB44"/>
<dbReference type="SUPFAM" id="SSF69360">
    <property type="entry name" value="Cell wall binding repeat"/>
    <property type="match status" value="1"/>
</dbReference>
<dbReference type="PANTHER" id="PTHR37841:SF1">
    <property type="entry name" value="DUF3298 DOMAIN-CONTAINING PROTEIN"/>
    <property type="match status" value="1"/>
</dbReference>
<protein>
    <submittedName>
        <fullName evidence="1">WG repeat-containing protein</fullName>
    </submittedName>
</protein>
<evidence type="ECO:0000313" key="1">
    <source>
        <dbReference type="EMBL" id="HGK28306.1"/>
    </source>
</evidence>
<dbReference type="Pfam" id="PF14903">
    <property type="entry name" value="WG_beta_rep"/>
    <property type="match status" value="2"/>
</dbReference>
<organism evidence="1">
    <name type="scientific">candidate division WOR-3 bacterium</name>
    <dbReference type="NCBI Taxonomy" id="2052148"/>
    <lineage>
        <taxon>Bacteria</taxon>
        <taxon>Bacteria division WOR-3</taxon>
    </lineage>
</organism>
<gene>
    <name evidence="1" type="ORF">ENS41_05055</name>
</gene>
<sequence length="89" mass="9976">MKRVLIIAFALLALLSCDLWKDRDRAGLFPVIVGGKWGYIDKSGSLVVNPQFDWAADFSEGLARVGIGVWPLKYGYIDKNGKFVWEPSE</sequence>
<name>A0A7C4CB44_UNCW3</name>
<dbReference type="InterPro" id="IPR032774">
    <property type="entry name" value="WG_beta_rep"/>
</dbReference>
<accession>A0A7C4CB44</accession>
<dbReference type="PANTHER" id="PTHR37841">
    <property type="entry name" value="GLR2918 PROTEIN"/>
    <property type="match status" value="1"/>
</dbReference>
<dbReference type="EMBL" id="DSUT01000102">
    <property type="protein sequence ID" value="HGK28306.1"/>
    <property type="molecule type" value="Genomic_DNA"/>
</dbReference>
<dbReference type="PROSITE" id="PS51257">
    <property type="entry name" value="PROKAR_LIPOPROTEIN"/>
    <property type="match status" value="1"/>
</dbReference>
<proteinExistence type="predicted"/>